<sequence>MILVSSCLAGLEVRYNGTHCLNEKINK</sequence>
<protein>
    <submittedName>
        <fullName evidence="1">DUF523 domain-containing protein</fullName>
    </submittedName>
</protein>
<evidence type="ECO:0000313" key="2">
    <source>
        <dbReference type="Proteomes" id="UP000244184"/>
    </source>
</evidence>
<gene>
    <name evidence="1" type="ORF">C8Z91_06825</name>
</gene>
<feature type="non-terminal residue" evidence="1">
    <location>
        <position position="27"/>
    </location>
</feature>
<dbReference type="AlphaFoldDB" id="A0A2T6G6K9"/>
<accession>A0A2T6G6K9</accession>
<proteinExistence type="predicted"/>
<reference evidence="1 2" key="1">
    <citation type="submission" date="2018-03" db="EMBL/GenBank/DDBJ databases">
        <title>Genome sequence of Paenibacillus elgii strain AC13 an antimicrobial compound producing bacteria.</title>
        <authorList>
            <person name="Kurokawa A.S."/>
            <person name="Araujo J.F."/>
            <person name="Costa R.A."/>
            <person name="Ortega D.B."/>
            <person name="Pires A.S."/>
            <person name="Pappas G.J.Jr."/>
            <person name="Franco O.L."/>
            <person name="Barreto C."/>
            <person name="Magalhaes B.S."/>
            <person name="Kruger R.H."/>
        </authorList>
    </citation>
    <scope>NUCLEOTIDE SEQUENCE [LARGE SCALE GENOMIC DNA]</scope>
    <source>
        <strain evidence="1 2">AC13</strain>
    </source>
</reference>
<evidence type="ECO:0000313" key="1">
    <source>
        <dbReference type="EMBL" id="PUA39782.1"/>
    </source>
</evidence>
<dbReference type="EMBL" id="PYHP01000019">
    <property type="protein sequence ID" value="PUA39782.1"/>
    <property type="molecule type" value="Genomic_DNA"/>
</dbReference>
<comment type="caution">
    <text evidence="1">The sequence shown here is derived from an EMBL/GenBank/DDBJ whole genome shotgun (WGS) entry which is preliminary data.</text>
</comment>
<name>A0A2T6G6K9_9BACL</name>
<dbReference type="Proteomes" id="UP000244184">
    <property type="component" value="Unassembled WGS sequence"/>
</dbReference>
<organism evidence="1 2">
    <name type="scientific">Paenibacillus elgii</name>
    <dbReference type="NCBI Taxonomy" id="189691"/>
    <lineage>
        <taxon>Bacteria</taxon>
        <taxon>Bacillati</taxon>
        <taxon>Bacillota</taxon>
        <taxon>Bacilli</taxon>
        <taxon>Bacillales</taxon>
        <taxon>Paenibacillaceae</taxon>
        <taxon>Paenibacillus</taxon>
    </lineage>
</organism>